<evidence type="ECO:0000256" key="5">
    <source>
        <dbReference type="PROSITE-ProRule" id="PRU00176"/>
    </source>
</evidence>
<evidence type="ECO:0000256" key="3">
    <source>
        <dbReference type="ARBA" id="ARBA00022833"/>
    </source>
</evidence>
<reference evidence="11 12" key="1">
    <citation type="submission" date="2019-03" db="EMBL/GenBank/DDBJ databases">
        <authorList>
            <person name="Gaulin E."/>
            <person name="Dumas B."/>
        </authorList>
    </citation>
    <scope>NUCLEOTIDE SEQUENCE [LARGE SCALE GENOMIC DNA]</scope>
    <source>
        <strain evidence="11">CBS 568.67</strain>
    </source>
</reference>
<evidence type="ECO:0000313" key="11">
    <source>
        <dbReference type="EMBL" id="VFT86235.1"/>
    </source>
</evidence>
<dbReference type="Gene3D" id="4.10.1000.10">
    <property type="entry name" value="Zinc finger, CCCH-type"/>
    <property type="match status" value="2"/>
</dbReference>
<evidence type="ECO:0000313" key="12">
    <source>
        <dbReference type="Proteomes" id="UP000332933"/>
    </source>
</evidence>
<dbReference type="PROSITE" id="PS50102">
    <property type="entry name" value="RRM"/>
    <property type="match status" value="1"/>
</dbReference>
<dbReference type="SMART" id="SM00360">
    <property type="entry name" value="RRM"/>
    <property type="match status" value="1"/>
</dbReference>
<evidence type="ECO:0000259" key="9">
    <source>
        <dbReference type="PROSITE" id="PS50103"/>
    </source>
</evidence>
<dbReference type="AlphaFoldDB" id="A0A485KMK8"/>
<keyword evidence="4 5" id="KW-0694">RNA-binding</keyword>
<dbReference type="SMART" id="SM00356">
    <property type="entry name" value="ZnF_C3H1"/>
    <property type="match status" value="3"/>
</dbReference>
<dbReference type="PROSITE" id="PS50103">
    <property type="entry name" value="ZF_C3H1"/>
    <property type="match status" value="3"/>
</dbReference>
<keyword evidence="3 6" id="KW-0862">Zinc</keyword>
<gene>
    <name evidence="11" type="primary">Aste57867_9354</name>
    <name evidence="10" type="ORF">As57867_009318</name>
    <name evidence="11" type="ORF">ASTE57867_9354</name>
</gene>
<dbReference type="InterPro" id="IPR036855">
    <property type="entry name" value="Znf_CCCH_sf"/>
</dbReference>
<dbReference type="GO" id="GO:0003723">
    <property type="term" value="F:RNA binding"/>
    <property type="evidence" value="ECO:0007669"/>
    <property type="project" value="UniProtKB-UniRule"/>
</dbReference>
<feature type="compositionally biased region" description="Basic and acidic residues" evidence="7">
    <location>
        <begin position="490"/>
        <end position="501"/>
    </location>
</feature>
<evidence type="ECO:0000256" key="4">
    <source>
        <dbReference type="ARBA" id="ARBA00022884"/>
    </source>
</evidence>
<keyword evidence="1 6" id="KW-0479">Metal-binding</keyword>
<dbReference type="InterPro" id="IPR000504">
    <property type="entry name" value="RRM_dom"/>
</dbReference>
<dbReference type="EMBL" id="CAADRA010005158">
    <property type="protein sequence ID" value="VFT86235.1"/>
    <property type="molecule type" value="Genomic_DNA"/>
</dbReference>
<evidence type="ECO:0000259" key="8">
    <source>
        <dbReference type="PROSITE" id="PS50102"/>
    </source>
</evidence>
<keyword evidence="2 6" id="KW-0863">Zinc-finger</keyword>
<keyword evidence="12" id="KW-1185">Reference proteome</keyword>
<dbReference type="InterPro" id="IPR012677">
    <property type="entry name" value="Nucleotide-bd_a/b_plait_sf"/>
</dbReference>
<dbReference type="SUPFAM" id="SSF90229">
    <property type="entry name" value="CCCH zinc finger"/>
    <property type="match status" value="3"/>
</dbReference>
<feature type="zinc finger region" description="C3H1-type" evidence="6">
    <location>
        <begin position="178"/>
        <end position="205"/>
    </location>
</feature>
<feature type="compositionally biased region" description="Acidic residues" evidence="7">
    <location>
        <begin position="391"/>
        <end position="402"/>
    </location>
</feature>
<feature type="region of interest" description="Disordered" evidence="7">
    <location>
        <begin position="265"/>
        <end position="372"/>
    </location>
</feature>
<feature type="region of interest" description="Disordered" evidence="7">
    <location>
        <begin position="390"/>
        <end position="501"/>
    </location>
</feature>
<evidence type="ECO:0000256" key="2">
    <source>
        <dbReference type="ARBA" id="ARBA00022771"/>
    </source>
</evidence>
<evidence type="ECO:0000256" key="6">
    <source>
        <dbReference type="PROSITE-ProRule" id="PRU00723"/>
    </source>
</evidence>
<feature type="compositionally biased region" description="Basic residues" evidence="7">
    <location>
        <begin position="421"/>
        <end position="435"/>
    </location>
</feature>
<sequence>MPFKQRANDQNKLIVVGISKSLDDAGLSDMFGLYGTVAEAKVVMDQNKQSKGFGFVTYTSAAAKNKAIKHMNQTSVDGRVLNVRDVIPKADRDAAAGIKEEKPKTGVCWAFQKGLCDKGDACKYPHEVKEGDYGSCFEWVQSGKCKRGDECKFAHTGHKGDKKDQGDDDGTAAAPAAENKPRVCYAFQNGKCHRGKACMFLHSQLDIPVATPSEVAADAKKRKRDDDGNRALDPAAKLAALVAAEEKAWKAYEDAKKARQDLEKEINKVNSDDEANVPPPKKEKPAKKQDKVTKDSKVEKGTKEKGAVAKIKSEDKPKPVKTVKTVEEKKVKAESVTKVEPKKATNGDDDDDDDEFTPPVSFAAIDDDDGADIPLSSIIQNAISQMKKDDAEMELVGDEPDVEPVAKANKAKVVKAAAAPKKQRPATKDKPRKVVLVKDHRDADVDMGAAFDDHEPPKKKTKVDPSRPTASDHRRLRQAKKKEALQQLKAKKEIEIDSSKE</sequence>
<feature type="compositionally biased region" description="Acidic residues" evidence="7">
    <location>
        <begin position="347"/>
        <end position="356"/>
    </location>
</feature>
<dbReference type="InterPro" id="IPR000571">
    <property type="entry name" value="Znf_CCCH"/>
</dbReference>
<feature type="compositionally biased region" description="Basic and acidic residues" evidence="7">
    <location>
        <begin position="156"/>
        <end position="165"/>
    </location>
</feature>
<protein>
    <submittedName>
        <fullName evidence="11">Aste57867_9354 protein</fullName>
    </submittedName>
</protein>
<dbReference type="InterPro" id="IPR052462">
    <property type="entry name" value="SLIRP/GR-RBP-like"/>
</dbReference>
<dbReference type="GO" id="GO:0008270">
    <property type="term" value="F:zinc ion binding"/>
    <property type="evidence" value="ECO:0007669"/>
    <property type="project" value="UniProtKB-KW"/>
</dbReference>
<organism evidence="11 12">
    <name type="scientific">Aphanomyces stellatus</name>
    <dbReference type="NCBI Taxonomy" id="120398"/>
    <lineage>
        <taxon>Eukaryota</taxon>
        <taxon>Sar</taxon>
        <taxon>Stramenopiles</taxon>
        <taxon>Oomycota</taxon>
        <taxon>Saprolegniomycetes</taxon>
        <taxon>Saprolegniales</taxon>
        <taxon>Verrucalvaceae</taxon>
        <taxon>Aphanomyces</taxon>
    </lineage>
</organism>
<proteinExistence type="predicted"/>
<dbReference type="OrthoDB" id="411372at2759"/>
<accession>A0A485KMK8</accession>
<dbReference type="SUPFAM" id="SSF54928">
    <property type="entry name" value="RNA-binding domain, RBD"/>
    <property type="match status" value="1"/>
</dbReference>
<feature type="region of interest" description="Disordered" evidence="7">
    <location>
        <begin position="156"/>
        <end position="175"/>
    </location>
</feature>
<feature type="compositionally biased region" description="Basic and acidic residues" evidence="7">
    <location>
        <begin position="280"/>
        <end position="346"/>
    </location>
</feature>
<feature type="domain" description="C3H1-type" evidence="9">
    <location>
        <begin position="178"/>
        <end position="205"/>
    </location>
</feature>
<evidence type="ECO:0000256" key="7">
    <source>
        <dbReference type="SAM" id="MobiDB-lite"/>
    </source>
</evidence>
<feature type="domain" description="RRM" evidence="8">
    <location>
        <begin position="11"/>
        <end position="88"/>
    </location>
</feature>
<dbReference type="Proteomes" id="UP000332933">
    <property type="component" value="Unassembled WGS sequence"/>
</dbReference>
<feature type="zinc finger region" description="C3H1-type" evidence="6">
    <location>
        <begin position="135"/>
        <end position="158"/>
    </location>
</feature>
<feature type="domain" description="C3H1-type" evidence="9">
    <location>
        <begin position="135"/>
        <end position="158"/>
    </location>
</feature>
<reference evidence="10" key="2">
    <citation type="submission" date="2019-06" db="EMBL/GenBank/DDBJ databases">
        <title>Genomics analysis of Aphanomyces spp. identifies a new class of oomycete effector associated with host adaptation.</title>
        <authorList>
            <person name="Gaulin E."/>
        </authorList>
    </citation>
    <scope>NUCLEOTIDE SEQUENCE</scope>
    <source>
        <strain evidence="10">CBS 578.67</strain>
    </source>
</reference>
<feature type="compositionally biased region" description="Basic and acidic residues" evidence="7">
    <location>
        <begin position="451"/>
        <end position="473"/>
    </location>
</feature>
<evidence type="ECO:0000256" key="1">
    <source>
        <dbReference type="ARBA" id="ARBA00022723"/>
    </source>
</evidence>
<evidence type="ECO:0000313" key="10">
    <source>
        <dbReference type="EMBL" id="KAF0700123.1"/>
    </source>
</evidence>
<feature type="zinc finger region" description="C3H1-type" evidence="6">
    <location>
        <begin position="102"/>
        <end position="129"/>
    </location>
</feature>
<dbReference type="Gene3D" id="3.30.70.330">
    <property type="match status" value="1"/>
</dbReference>
<dbReference type="EMBL" id="VJMH01005137">
    <property type="protein sequence ID" value="KAF0700123.1"/>
    <property type="molecule type" value="Genomic_DNA"/>
</dbReference>
<feature type="domain" description="C3H1-type" evidence="9">
    <location>
        <begin position="102"/>
        <end position="129"/>
    </location>
</feature>
<dbReference type="InterPro" id="IPR035979">
    <property type="entry name" value="RBD_domain_sf"/>
</dbReference>
<name>A0A485KMK8_9STRA</name>
<dbReference type="PANTHER" id="PTHR48027">
    <property type="entry name" value="HETEROGENEOUS NUCLEAR RIBONUCLEOPROTEIN 87F-RELATED"/>
    <property type="match status" value="1"/>
</dbReference>
<dbReference type="Pfam" id="PF00642">
    <property type="entry name" value="zf-CCCH"/>
    <property type="match status" value="1"/>
</dbReference>
<dbReference type="Pfam" id="PF00076">
    <property type="entry name" value="RRM_1"/>
    <property type="match status" value="1"/>
</dbReference>